<dbReference type="Gene3D" id="3.40.605.10">
    <property type="entry name" value="Aldehyde Dehydrogenase, Chain A, domain 1"/>
    <property type="match status" value="1"/>
</dbReference>
<dbReference type="CDD" id="cd07103">
    <property type="entry name" value="ALDH_F5_SSADH_GabD"/>
    <property type="match status" value="1"/>
</dbReference>
<dbReference type="PROSITE" id="PS00687">
    <property type="entry name" value="ALDEHYDE_DEHYDR_GLU"/>
    <property type="match status" value="1"/>
</dbReference>
<dbReference type="RefSeq" id="WP_090947319.1">
    <property type="nucleotide sequence ID" value="NZ_FNDJ01000057.1"/>
</dbReference>
<dbReference type="InterPro" id="IPR050740">
    <property type="entry name" value="Aldehyde_DH_Superfamily"/>
</dbReference>
<dbReference type="InterPro" id="IPR029510">
    <property type="entry name" value="Ald_DH_CS_GLU"/>
</dbReference>
<evidence type="ECO:0000259" key="6">
    <source>
        <dbReference type="Pfam" id="PF00171"/>
    </source>
</evidence>
<dbReference type="InterPro" id="IPR016161">
    <property type="entry name" value="Ald_DH/histidinol_DH"/>
</dbReference>
<keyword evidence="8" id="KW-1185">Reference proteome</keyword>
<feature type="domain" description="Aldehyde dehydrogenase" evidence="6">
    <location>
        <begin position="35"/>
        <end position="490"/>
    </location>
</feature>
<evidence type="ECO:0000256" key="4">
    <source>
        <dbReference type="RuleBase" id="RU003345"/>
    </source>
</evidence>
<dbReference type="STRING" id="633440.SAMN05421869_15714"/>
<name>A0A1G9WA17_9ACTN</name>
<dbReference type="EMBL" id="FNDJ01000057">
    <property type="protein sequence ID" value="SDM81137.1"/>
    <property type="molecule type" value="Genomic_DNA"/>
</dbReference>
<dbReference type="Proteomes" id="UP000199202">
    <property type="component" value="Unassembled WGS sequence"/>
</dbReference>
<dbReference type="GO" id="GO:0004777">
    <property type="term" value="F:succinate-semialdehyde dehydrogenase (NAD+) activity"/>
    <property type="evidence" value="ECO:0007669"/>
    <property type="project" value="TreeGrafter"/>
</dbReference>
<dbReference type="GO" id="GO:0009450">
    <property type="term" value="P:gamma-aminobutyric acid catabolic process"/>
    <property type="evidence" value="ECO:0007669"/>
    <property type="project" value="TreeGrafter"/>
</dbReference>
<dbReference type="AlphaFoldDB" id="A0A1G9WA17"/>
<protein>
    <submittedName>
        <fullName evidence="7">Succinate-semialdehyde dehydrogenase / glutarate-semialdehyde dehydrogenase</fullName>
    </submittedName>
</protein>
<dbReference type="Pfam" id="PF00171">
    <property type="entry name" value="Aldedh"/>
    <property type="match status" value="1"/>
</dbReference>
<comment type="similarity">
    <text evidence="1 4">Belongs to the aldehyde dehydrogenase family.</text>
</comment>
<dbReference type="PROSITE" id="PS00070">
    <property type="entry name" value="ALDEHYDE_DEHYDR_CYS"/>
    <property type="match status" value="1"/>
</dbReference>
<dbReference type="InterPro" id="IPR016163">
    <property type="entry name" value="Ald_DH_C"/>
</dbReference>
<proteinExistence type="inferred from homology"/>
<dbReference type="OrthoDB" id="6882680at2"/>
<dbReference type="Gene3D" id="3.40.309.10">
    <property type="entry name" value="Aldehyde Dehydrogenase, Chain A, domain 2"/>
    <property type="match status" value="1"/>
</dbReference>
<accession>A0A1G9WA17</accession>
<reference evidence="7 8" key="1">
    <citation type="submission" date="2016-10" db="EMBL/GenBank/DDBJ databases">
        <authorList>
            <person name="de Groot N.N."/>
        </authorList>
    </citation>
    <scope>NUCLEOTIDE SEQUENCE [LARGE SCALE GENOMIC DNA]</scope>
    <source>
        <strain evidence="7 8">CGMCC 4.6533</strain>
    </source>
</reference>
<organism evidence="7 8">
    <name type="scientific">Nonomuraea jiangxiensis</name>
    <dbReference type="NCBI Taxonomy" id="633440"/>
    <lineage>
        <taxon>Bacteria</taxon>
        <taxon>Bacillati</taxon>
        <taxon>Actinomycetota</taxon>
        <taxon>Actinomycetes</taxon>
        <taxon>Streptosporangiales</taxon>
        <taxon>Streptosporangiaceae</taxon>
        <taxon>Nonomuraea</taxon>
    </lineage>
</organism>
<evidence type="ECO:0000256" key="2">
    <source>
        <dbReference type="ARBA" id="ARBA00023002"/>
    </source>
</evidence>
<dbReference type="FunFam" id="3.40.309.10:FF:000004">
    <property type="entry name" value="Succinate-semialdehyde dehydrogenase I"/>
    <property type="match status" value="1"/>
</dbReference>
<dbReference type="FunFam" id="3.40.605.10:FF:000007">
    <property type="entry name" value="NAD/NADP-dependent betaine aldehyde dehydrogenase"/>
    <property type="match status" value="1"/>
</dbReference>
<keyword evidence="2 4" id="KW-0560">Oxidoreductase</keyword>
<evidence type="ECO:0000256" key="1">
    <source>
        <dbReference type="ARBA" id="ARBA00009986"/>
    </source>
</evidence>
<dbReference type="PANTHER" id="PTHR43353:SF5">
    <property type="entry name" value="SUCCINATE-SEMIALDEHYDE DEHYDROGENASE, MITOCHONDRIAL"/>
    <property type="match status" value="1"/>
</dbReference>
<dbReference type="PANTHER" id="PTHR43353">
    <property type="entry name" value="SUCCINATE-SEMIALDEHYDE DEHYDROGENASE, MITOCHONDRIAL"/>
    <property type="match status" value="1"/>
</dbReference>
<evidence type="ECO:0000313" key="8">
    <source>
        <dbReference type="Proteomes" id="UP000199202"/>
    </source>
</evidence>
<feature type="active site" evidence="3">
    <location>
        <position position="269"/>
    </location>
</feature>
<feature type="region of interest" description="Disordered" evidence="5">
    <location>
        <begin position="1"/>
        <end position="22"/>
    </location>
</feature>
<dbReference type="SUPFAM" id="SSF53720">
    <property type="entry name" value="ALDH-like"/>
    <property type="match status" value="1"/>
</dbReference>
<evidence type="ECO:0000256" key="5">
    <source>
        <dbReference type="SAM" id="MobiDB-lite"/>
    </source>
</evidence>
<evidence type="ECO:0000256" key="3">
    <source>
        <dbReference type="PROSITE-ProRule" id="PRU10007"/>
    </source>
</evidence>
<gene>
    <name evidence="7" type="ORF">SAMN05421869_15714</name>
</gene>
<evidence type="ECO:0000313" key="7">
    <source>
        <dbReference type="EMBL" id="SDM81137.1"/>
    </source>
</evidence>
<dbReference type="InterPro" id="IPR016160">
    <property type="entry name" value="Ald_DH_CS_CYS"/>
</dbReference>
<dbReference type="InterPro" id="IPR016162">
    <property type="entry name" value="Ald_DH_N"/>
</dbReference>
<sequence length="503" mass="53411">MSEATLEASPGVGRRTTPIHGHEVPTGIHIGGRWIDLDTTFDVTDPATGVAFAAVSDASEAEALQALDAAERAQRAWGSLNPRRRARLLRHAHDLVRERADAFIDVMVVESGKPRAEAAAEFELSMGFFEWSIEQIGHLHGDFGPGSNPGYRVVTSLQPIGPSLLITPWNFPMLMGARKMSAALAAGCTLVVKSAQQTPFTIALLVQALQDAGVPDGVVNLIHTMNSGAASAALLADRRLKKLSFTGSTAVGSHLLTLAAQHITHSSMELGGNAPFIVLDDADVDLAVREAVVCKFRNAGQACVAANRIILHRAVADEFTEKFTAASAALKVGPGFADGVQMGPMISEQQRQRIDRLVQGAVAKGAELLTGGKAVPGEGFFYEPTVLRGVGRSSRLACDELFGPVAVLYTVDSVAEAIDFANDTEYGLSAYLFTRDISRAVRIGEELECGMVGVNRGIMADPVAPFGGTKASGLGREGGDQGVKEFLEAHYIALTIDDERAQW</sequence>
<dbReference type="InterPro" id="IPR015590">
    <property type="entry name" value="Aldehyde_DH_dom"/>
</dbReference>